<comment type="similarity">
    <text evidence="2">Belongs to the ABC transporter superfamily.</text>
</comment>
<dbReference type="Proteomes" id="UP000471052">
    <property type="component" value="Unassembled WGS sequence"/>
</dbReference>
<dbReference type="PANTHER" id="PTHR43553">
    <property type="entry name" value="HEAVY METAL TRANSPORTER"/>
    <property type="match status" value="1"/>
</dbReference>
<keyword evidence="13" id="KW-1185">Reference proteome</keyword>
<evidence type="ECO:0000313" key="11">
    <source>
        <dbReference type="EMBL" id="WBB06598.1"/>
    </source>
</evidence>
<dbReference type="InterPro" id="IPR027417">
    <property type="entry name" value="P-loop_NTPase"/>
</dbReference>
<dbReference type="InterPro" id="IPR003593">
    <property type="entry name" value="AAA+_ATPase"/>
</dbReference>
<protein>
    <submittedName>
        <fullName evidence="10">ABC transporter ATP-binding protein</fullName>
    </submittedName>
</protein>
<feature type="domain" description="ABC transporter" evidence="9">
    <location>
        <begin position="2"/>
        <end position="240"/>
    </location>
</feature>
<evidence type="ECO:0000256" key="4">
    <source>
        <dbReference type="ARBA" id="ARBA00022475"/>
    </source>
</evidence>
<organism evidence="10 12">
    <name type="scientific">Streptococcus alactolyticus</name>
    <dbReference type="NCBI Taxonomy" id="29389"/>
    <lineage>
        <taxon>Bacteria</taxon>
        <taxon>Bacillati</taxon>
        <taxon>Bacillota</taxon>
        <taxon>Bacilli</taxon>
        <taxon>Lactobacillales</taxon>
        <taxon>Streptococcaceae</taxon>
        <taxon>Streptococcus</taxon>
    </lineage>
</organism>
<dbReference type="InterPro" id="IPR003439">
    <property type="entry name" value="ABC_transporter-like_ATP-bd"/>
</dbReference>
<evidence type="ECO:0000256" key="5">
    <source>
        <dbReference type="ARBA" id="ARBA00022741"/>
    </source>
</evidence>
<dbReference type="PROSITE" id="PS50893">
    <property type="entry name" value="ABC_TRANSPORTER_2"/>
    <property type="match status" value="1"/>
</dbReference>
<dbReference type="EMBL" id="CP114883">
    <property type="protein sequence ID" value="WBB06598.1"/>
    <property type="molecule type" value="Genomic_DNA"/>
</dbReference>
<reference evidence="11 13" key="2">
    <citation type="submission" date="2022-12" db="EMBL/GenBank/DDBJ databases">
        <title>Streptococcus alactolyticus LGM, complete genome.</title>
        <authorList>
            <person name="Liu Z."/>
            <person name="Mu C."/>
            <person name="Zhu W."/>
        </authorList>
    </citation>
    <scope>NUCLEOTIDE SEQUENCE [LARGE SCALE GENOMIC DNA]</scope>
    <source>
        <strain evidence="11 13">LGM</strain>
    </source>
</reference>
<accession>A0A6N7WQK2</accession>
<dbReference type="GO" id="GO:0042626">
    <property type="term" value="F:ATPase-coupled transmembrane transporter activity"/>
    <property type="evidence" value="ECO:0007669"/>
    <property type="project" value="TreeGrafter"/>
</dbReference>
<dbReference type="InterPro" id="IPR015856">
    <property type="entry name" value="ABC_transpr_CbiO/EcfA_su"/>
</dbReference>
<evidence type="ECO:0000313" key="13">
    <source>
        <dbReference type="Proteomes" id="UP001212085"/>
    </source>
</evidence>
<keyword evidence="3" id="KW-0813">Transport</keyword>
<keyword evidence="7" id="KW-1278">Translocase</keyword>
<dbReference type="GO" id="GO:0016887">
    <property type="term" value="F:ATP hydrolysis activity"/>
    <property type="evidence" value="ECO:0007669"/>
    <property type="project" value="InterPro"/>
</dbReference>
<reference evidence="10 12" key="1">
    <citation type="submission" date="2019-08" db="EMBL/GenBank/DDBJ databases">
        <title>In-depth cultivation of the pig gut microbiome towards novel bacterial diversity and tailored functional studies.</title>
        <authorList>
            <person name="Wylensek D."/>
            <person name="Hitch T.C.A."/>
            <person name="Clavel T."/>
        </authorList>
    </citation>
    <scope>NUCLEOTIDE SEQUENCE [LARGE SCALE GENOMIC DNA]</scope>
    <source>
        <strain evidence="10 12">BL-178-WT-3A</strain>
    </source>
</reference>
<gene>
    <name evidence="10" type="ORF">FYJ82_07350</name>
    <name evidence="11" type="ORF">O6R09_01200</name>
</gene>
<comment type="subcellular location">
    <subcellularLocation>
        <location evidence="1">Cell membrane</location>
        <topology evidence="1">Peripheral membrane protein</topology>
    </subcellularLocation>
</comment>
<dbReference type="SUPFAM" id="SSF52540">
    <property type="entry name" value="P-loop containing nucleoside triphosphate hydrolases"/>
    <property type="match status" value="1"/>
</dbReference>
<dbReference type="OrthoDB" id="501320at2"/>
<dbReference type="PROSITE" id="PS00211">
    <property type="entry name" value="ABC_TRANSPORTER_1"/>
    <property type="match status" value="1"/>
</dbReference>
<dbReference type="RefSeq" id="WP_154455299.1">
    <property type="nucleotide sequence ID" value="NZ_CP114883.1"/>
</dbReference>
<evidence type="ECO:0000256" key="8">
    <source>
        <dbReference type="ARBA" id="ARBA00023136"/>
    </source>
</evidence>
<evidence type="ECO:0000256" key="1">
    <source>
        <dbReference type="ARBA" id="ARBA00004202"/>
    </source>
</evidence>
<dbReference type="Pfam" id="PF00005">
    <property type="entry name" value="ABC_tran"/>
    <property type="match status" value="1"/>
</dbReference>
<name>A0A6N7WQK2_STRAY</name>
<dbReference type="SMART" id="SM00382">
    <property type="entry name" value="AAA"/>
    <property type="match status" value="1"/>
</dbReference>
<evidence type="ECO:0000256" key="7">
    <source>
        <dbReference type="ARBA" id="ARBA00022967"/>
    </source>
</evidence>
<keyword evidence="4" id="KW-1003">Cell membrane</keyword>
<dbReference type="PANTHER" id="PTHR43553:SF27">
    <property type="entry name" value="ENERGY-COUPLING FACTOR TRANSPORTER ATP-BINDING PROTEIN ECFA2"/>
    <property type="match status" value="1"/>
</dbReference>
<keyword evidence="8" id="KW-0472">Membrane</keyword>
<evidence type="ECO:0000256" key="2">
    <source>
        <dbReference type="ARBA" id="ARBA00005417"/>
    </source>
</evidence>
<dbReference type="CDD" id="cd03225">
    <property type="entry name" value="ABC_cobalt_CbiO_domain1"/>
    <property type="match status" value="1"/>
</dbReference>
<evidence type="ECO:0000313" key="10">
    <source>
        <dbReference type="EMBL" id="MST54190.1"/>
    </source>
</evidence>
<dbReference type="InterPro" id="IPR017871">
    <property type="entry name" value="ABC_transporter-like_CS"/>
</dbReference>
<dbReference type="EMBL" id="VUNP01000034">
    <property type="protein sequence ID" value="MST54190.1"/>
    <property type="molecule type" value="Genomic_DNA"/>
</dbReference>
<dbReference type="GO" id="GO:0043190">
    <property type="term" value="C:ATP-binding cassette (ABC) transporter complex"/>
    <property type="evidence" value="ECO:0007669"/>
    <property type="project" value="TreeGrafter"/>
</dbReference>
<evidence type="ECO:0000256" key="6">
    <source>
        <dbReference type="ARBA" id="ARBA00022840"/>
    </source>
</evidence>
<dbReference type="AlphaFoldDB" id="A0A6N7WQK2"/>
<dbReference type="Proteomes" id="UP001212085">
    <property type="component" value="Chromosome"/>
</dbReference>
<keyword evidence="6 10" id="KW-0067">ATP-binding</keyword>
<evidence type="ECO:0000259" key="9">
    <source>
        <dbReference type="PROSITE" id="PS50893"/>
    </source>
</evidence>
<dbReference type="InterPro" id="IPR050095">
    <property type="entry name" value="ECF_ABC_transporter_ATP-bd"/>
</dbReference>
<dbReference type="Gene3D" id="3.40.50.300">
    <property type="entry name" value="P-loop containing nucleotide triphosphate hydrolases"/>
    <property type="match status" value="1"/>
</dbReference>
<proteinExistence type="inferred from homology"/>
<dbReference type="GO" id="GO:0005524">
    <property type="term" value="F:ATP binding"/>
    <property type="evidence" value="ECO:0007669"/>
    <property type="project" value="UniProtKB-KW"/>
</dbReference>
<evidence type="ECO:0000256" key="3">
    <source>
        <dbReference type="ARBA" id="ARBA00022448"/>
    </source>
</evidence>
<keyword evidence="5" id="KW-0547">Nucleotide-binding</keyword>
<sequence length="241" mass="27678">MIKIENGSYHYTNSIGIHDINLDISKGETVCIMGPNGSGKSTLLKLIVGLYPFEDGEYFFEGDKIDADFLNDNQKVGNFYRHFGFVFQNPDIQLFNMTVYDEVAFGLRNLDLSEDEVKQRVMDSLELLGITHLKERVPYHLSGGEKKLVAIASVLVMNPDVIIFDEPFNGLSPKYRKLITELIQRLQTIGKTFIISSHHFTQIRYLVDKAYIFTEDHTLDKEVLLKDLEDLPDFIEYLDNI</sequence>
<evidence type="ECO:0000313" key="12">
    <source>
        <dbReference type="Proteomes" id="UP000471052"/>
    </source>
</evidence>